<organism evidence="1 2">
    <name type="scientific">Carex littledalei</name>
    <dbReference type="NCBI Taxonomy" id="544730"/>
    <lineage>
        <taxon>Eukaryota</taxon>
        <taxon>Viridiplantae</taxon>
        <taxon>Streptophyta</taxon>
        <taxon>Embryophyta</taxon>
        <taxon>Tracheophyta</taxon>
        <taxon>Spermatophyta</taxon>
        <taxon>Magnoliopsida</taxon>
        <taxon>Liliopsida</taxon>
        <taxon>Poales</taxon>
        <taxon>Cyperaceae</taxon>
        <taxon>Cyperoideae</taxon>
        <taxon>Cariceae</taxon>
        <taxon>Carex</taxon>
        <taxon>Carex subgen. Euthyceras</taxon>
    </lineage>
</organism>
<evidence type="ECO:0000313" key="2">
    <source>
        <dbReference type="Proteomes" id="UP000623129"/>
    </source>
</evidence>
<reference evidence="1" key="1">
    <citation type="submission" date="2020-01" db="EMBL/GenBank/DDBJ databases">
        <title>Genome sequence of Kobresia littledalei, the first chromosome-level genome in the family Cyperaceae.</title>
        <authorList>
            <person name="Qu G."/>
        </authorList>
    </citation>
    <scope>NUCLEOTIDE SEQUENCE</scope>
    <source>
        <strain evidence="1">C.B.Clarke</strain>
        <tissue evidence="1">Leaf</tissue>
    </source>
</reference>
<keyword evidence="2" id="KW-1185">Reference proteome</keyword>
<evidence type="ECO:0000313" key="1">
    <source>
        <dbReference type="EMBL" id="KAF3324678.1"/>
    </source>
</evidence>
<name>A0A833QJS6_9POAL</name>
<dbReference type="Proteomes" id="UP000623129">
    <property type="component" value="Unassembled WGS sequence"/>
</dbReference>
<dbReference type="AlphaFoldDB" id="A0A833QJS6"/>
<proteinExistence type="predicted"/>
<sequence length="118" mass="12597">MSVGRRWNPPLAQKSHAEKLVRAAVMMFPRWKARIGNCQMLDFGSVRPGCVVPDRYADMADSTTGTVSAAANVKLRFDLTTFRSLLVGEAAPIPSVASASVESGFSTALCLIPSVVAI</sequence>
<protein>
    <submittedName>
        <fullName evidence="1">Uncharacterized protein</fullName>
    </submittedName>
</protein>
<comment type="caution">
    <text evidence="1">The sequence shown here is derived from an EMBL/GenBank/DDBJ whole genome shotgun (WGS) entry which is preliminary data.</text>
</comment>
<accession>A0A833QJS6</accession>
<gene>
    <name evidence="1" type="ORF">FCM35_KLT10835</name>
</gene>
<dbReference type="EMBL" id="SWLB01000021">
    <property type="protein sequence ID" value="KAF3324678.1"/>
    <property type="molecule type" value="Genomic_DNA"/>
</dbReference>